<evidence type="ECO:0000313" key="3">
    <source>
        <dbReference type="Proteomes" id="UP001163624"/>
    </source>
</evidence>
<reference evidence="2" key="1">
    <citation type="submission" date="2022-11" db="EMBL/GenBank/DDBJ databases">
        <title>Pseudomonas triclosanedens sp. nov., a triclosan degrader isolated from activated sludge.</title>
        <authorList>
            <person name="Yin Y."/>
            <person name="Lu Z."/>
        </authorList>
    </citation>
    <scope>NUCLEOTIDE SEQUENCE</scope>
    <source>
        <strain evidence="2">ZM23</strain>
    </source>
</reference>
<keyword evidence="3" id="KW-1185">Reference proteome</keyword>
<feature type="transmembrane region" description="Helical" evidence="1">
    <location>
        <begin position="45"/>
        <end position="63"/>
    </location>
</feature>
<keyword evidence="1" id="KW-1133">Transmembrane helix</keyword>
<accession>A0ABY6ZSM9</accession>
<proteinExistence type="predicted"/>
<name>A0ABY6ZSM9_9PSED</name>
<gene>
    <name evidence="2" type="ORF">OU419_18525</name>
</gene>
<evidence type="ECO:0000256" key="1">
    <source>
        <dbReference type="SAM" id="Phobius"/>
    </source>
</evidence>
<protein>
    <submittedName>
        <fullName evidence="2">Zinc ribbon domain-containing protein</fullName>
    </submittedName>
</protein>
<sequence>MRKLGIIAIVVGIIVIISALSMDVSVVTGMGGRVNNLGLMADRQNYTILGGLFFIAGILMAIFGGRSQGSAVSVGERQCPFCAEMIKNQAIKCKHCGSDVEPIKAEEPVSVRQLSKVYNKDGLVQHWVVALPFSDKAEYVKVKEGLVLTGIPVHSETSSFLRVGPYSAKDEAGRIMRKLMQNSLHGNIEEFWVAPDESVEATSLQSGVCR</sequence>
<keyword evidence="1" id="KW-0812">Transmembrane</keyword>
<organism evidence="2 3">
    <name type="scientific">Pseudomonas triclosanedens</name>
    <dbReference type="NCBI Taxonomy" id="2961893"/>
    <lineage>
        <taxon>Bacteria</taxon>
        <taxon>Pseudomonadati</taxon>
        <taxon>Pseudomonadota</taxon>
        <taxon>Gammaproteobacteria</taxon>
        <taxon>Pseudomonadales</taxon>
        <taxon>Pseudomonadaceae</taxon>
        <taxon>Pseudomonas</taxon>
    </lineage>
</organism>
<keyword evidence="1" id="KW-0472">Membrane</keyword>
<evidence type="ECO:0000313" key="2">
    <source>
        <dbReference type="EMBL" id="WAI47765.1"/>
    </source>
</evidence>
<dbReference type="EMBL" id="CP113432">
    <property type="protein sequence ID" value="WAI47765.1"/>
    <property type="molecule type" value="Genomic_DNA"/>
</dbReference>
<dbReference type="RefSeq" id="WP_254475816.1">
    <property type="nucleotide sequence ID" value="NZ_CP113432.1"/>
</dbReference>
<dbReference type="Proteomes" id="UP001163624">
    <property type="component" value="Chromosome"/>
</dbReference>